<evidence type="ECO:0000256" key="2">
    <source>
        <dbReference type="ARBA" id="ARBA00022946"/>
    </source>
</evidence>
<evidence type="ECO:0000256" key="8">
    <source>
        <dbReference type="SAM" id="Coils"/>
    </source>
</evidence>
<keyword evidence="11" id="KW-1185">Reference proteome</keyword>
<reference evidence="10 12" key="2">
    <citation type="journal article" date="2018" name="Elife">
        <title>Functional genomics of lipid metabolism in the oleaginous yeast Rhodosporidium toruloides.</title>
        <authorList>
            <person name="Coradetti S.T."/>
            <person name="Pinel D."/>
            <person name="Geiselman G."/>
            <person name="Ito M."/>
            <person name="Mondo S."/>
            <person name="Reilly M.C."/>
            <person name="Cheng Y.F."/>
            <person name="Bauer S."/>
            <person name="Grigoriev I."/>
            <person name="Gladden J.M."/>
            <person name="Simmons B.A."/>
            <person name="Brem R."/>
            <person name="Arkin A.P."/>
            <person name="Skerker J.M."/>
        </authorList>
    </citation>
    <scope>NUCLEOTIDE SEQUENCE [LARGE SCALE GENOMIC DNA]</scope>
    <source>
        <strain evidence="10 12">NBRC 0880</strain>
    </source>
</reference>
<keyword evidence="8" id="KW-0175">Coiled coil</keyword>
<evidence type="ECO:0000256" key="4">
    <source>
        <dbReference type="ARBA" id="ARBA00023128"/>
    </source>
</evidence>
<proteinExistence type="inferred from homology"/>
<dbReference type="EMBL" id="LCTV02000010">
    <property type="protein sequence ID" value="PRQ72031.1"/>
    <property type="molecule type" value="Genomic_DNA"/>
</dbReference>
<evidence type="ECO:0000313" key="10">
    <source>
        <dbReference type="EMBL" id="PRQ72031.1"/>
    </source>
</evidence>
<evidence type="ECO:0000313" key="11">
    <source>
        <dbReference type="Proteomes" id="UP000199069"/>
    </source>
</evidence>
<evidence type="ECO:0000256" key="3">
    <source>
        <dbReference type="ARBA" id="ARBA00022980"/>
    </source>
</evidence>
<dbReference type="OMA" id="REDHEYP"/>
<dbReference type="Proteomes" id="UP000199069">
    <property type="component" value="Unassembled WGS sequence"/>
</dbReference>
<evidence type="ECO:0000256" key="1">
    <source>
        <dbReference type="ARBA" id="ARBA00004173"/>
    </source>
</evidence>
<dbReference type="InterPro" id="IPR013870">
    <property type="entry name" value="Ribosomal_mL54"/>
</dbReference>
<gene>
    <name evidence="9" type="primary">FGENESH: predicted gene_10.61</name>
    <name evidence="10" type="ORF">AAT19DRAFT_9370</name>
    <name evidence="9" type="ORF">BN2166_0052240</name>
</gene>
<comment type="similarity">
    <text evidence="6">Belongs to the mitochondrion-specific ribosomal protein mL54 family.</text>
</comment>
<protein>
    <recommendedName>
        <fullName evidence="7">Large ribosomal subunit protein mL54</fullName>
    </recommendedName>
</protein>
<evidence type="ECO:0000313" key="9">
    <source>
        <dbReference type="EMBL" id="CTR09363.1"/>
    </source>
</evidence>
<accession>A0A0K3CK99</accession>
<dbReference type="EMBL" id="CWKI01000010">
    <property type="protein sequence ID" value="CTR09363.1"/>
    <property type="molecule type" value="Genomic_DNA"/>
</dbReference>
<keyword evidence="3 10" id="KW-0689">Ribosomal protein</keyword>
<dbReference type="GO" id="GO:0003735">
    <property type="term" value="F:structural constituent of ribosome"/>
    <property type="evidence" value="ECO:0007669"/>
    <property type="project" value="TreeGrafter"/>
</dbReference>
<dbReference type="Proteomes" id="UP000239560">
    <property type="component" value="Unassembled WGS sequence"/>
</dbReference>
<evidence type="ECO:0000313" key="12">
    <source>
        <dbReference type="Proteomes" id="UP000239560"/>
    </source>
</evidence>
<dbReference type="PANTHER" id="PTHR28595:SF1">
    <property type="entry name" value="LARGE RIBOSOMAL SUBUNIT PROTEIN ML54"/>
    <property type="match status" value="1"/>
</dbReference>
<keyword evidence="4" id="KW-0496">Mitochondrion</keyword>
<dbReference type="PANTHER" id="PTHR28595">
    <property type="entry name" value="39S RIBOSOMAL PROTEIN L54, MITOCHONDRIAL"/>
    <property type="match status" value="1"/>
</dbReference>
<keyword evidence="2" id="KW-0809">Transit peptide</keyword>
<reference evidence="9 11" key="1">
    <citation type="submission" date="2015-07" db="EMBL/GenBank/DDBJ databases">
        <authorList>
            <person name="Cajimat M.N.B."/>
            <person name="Milazzo M.L."/>
            <person name="Fulhorst C.F."/>
        </authorList>
    </citation>
    <scope>NUCLEOTIDE SEQUENCE [LARGE SCALE GENOMIC DNA]</scope>
    <source>
        <strain evidence="9">Single colony</strain>
    </source>
</reference>
<dbReference type="STRING" id="5286.A0A0K3CK99"/>
<evidence type="ECO:0000256" key="5">
    <source>
        <dbReference type="ARBA" id="ARBA00023274"/>
    </source>
</evidence>
<keyword evidence="5" id="KW-0687">Ribonucleoprotein</keyword>
<comment type="subcellular location">
    <subcellularLocation>
        <location evidence="1">Mitochondrion</location>
    </subcellularLocation>
</comment>
<evidence type="ECO:0000256" key="7">
    <source>
        <dbReference type="ARBA" id="ARBA00035179"/>
    </source>
</evidence>
<dbReference type="Pfam" id="PF08561">
    <property type="entry name" value="Ribosomal_L37"/>
    <property type="match status" value="1"/>
</dbReference>
<dbReference type="OrthoDB" id="10252718at2759"/>
<organism evidence="9 11">
    <name type="scientific">Rhodotorula toruloides</name>
    <name type="common">Yeast</name>
    <name type="synonym">Rhodosporidium toruloides</name>
    <dbReference type="NCBI Taxonomy" id="5286"/>
    <lineage>
        <taxon>Eukaryota</taxon>
        <taxon>Fungi</taxon>
        <taxon>Dikarya</taxon>
        <taxon>Basidiomycota</taxon>
        <taxon>Pucciniomycotina</taxon>
        <taxon>Microbotryomycetes</taxon>
        <taxon>Sporidiobolales</taxon>
        <taxon>Sporidiobolaceae</taxon>
        <taxon>Rhodotorula</taxon>
    </lineage>
</organism>
<dbReference type="AlphaFoldDB" id="A0A0K3CK99"/>
<dbReference type="GO" id="GO:0005762">
    <property type="term" value="C:mitochondrial large ribosomal subunit"/>
    <property type="evidence" value="ECO:0007669"/>
    <property type="project" value="TreeGrafter"/>
</dbReference>
<name>A0A0K3CK99_RHOTO</name>
<sequence length="134" mass="14190">MSCTCRTLASTARQATAQAAGSRVAVPVRSFTSSSLRAAAAQVATQEKASPAAKSAGSSCPAGTVLKGLNYLKDASDPVAMEDSEYPSWVWQLGQPDAPVKTKKVDVETRLRAEKKELKRQRKAAIKARNALKG</sequence>
<evidence type="ECO:0000256" key="6">
    <source>
        <dbReference type="ARBA" id="ARBA00033752"/>
    </source>
</evidence>
<feature type="coiled-coil region" evidence="8">
    <location>
        <begin position="104"/>
        <end position="131"/>
    </location>
</feature>